<comment type="cofactor">
    <cofactor evidence="12">
        <name>Zn(2+)</name>
        <dbReference type="ChEBI" id="CHEBI:29105"/>
    </cofactor>
    <text evidence="12">Binds 2 zinc ions per subunit.</text>
</comment>
<keyword evidence="8 12" id="KW-0067">ATP-binding</keyword>
<organism evidence="14 15">
    <name type="scientific">Helicobacter anseris</name>
    <dbReference type="NCBI Taxonomy" id="375926"/>
    <lineage>
        <taxon>Bacteria</taxon>
        <taxon>Pseudomonadati</taxon>
        <taxon>Campylobacterota</taxon>
        <taxon>Epsilonproteobacteria</taxon>
        <taxon>Campylobacterales</taxon>
        <taxon>Helicobacteraceae</taxon>
        <taxon>Helicobacter</taxon>
    </lineage>
</organism>
<dbReference type="FunFam" id="3.40.50.300:FF:000489">
    <property type="entry name" value="Primosome assembly protein PriA"/>
    <property type="match status" value="1"/>
</dbReference>
<dbReference type="InterPro" id="IPR040498">
    <property type="entry name" value="PriA_CRR"/>
</dbReference>
<feature type="binding site" evidence="12">
    <location>
        <position position="365"/>
    </location>
    <ligand>
        <name>Zn(2+)</name>
        <dbReference type="ChEBI" id="CHEBI:29105"/>
        <label>2</label>
    </ligand>
</feature>
<keyword evidence="2 12" id="KW-0235">DNA replication</keyword>
<dbReference type="PANTHER" id="PTHR30580">
    <property type="entry name" value="PRIMOSOMAL PROTEIN N"/>
    <property type="match status" value="1"/>
</dbReference>
<evidence type="ECO:0000313" key="15">
    <source>
        <dbReference type="Proteomes" id="UP000256695"/>
    </source>
</evidence>
<evidence type="ECO:0000256" key="10">
    <source>
        <dbReference type="ARBA" id="ARBA00023235"/>
    </source>
</evidence>
<dbReference type="GO" id="GO:1990077">
    <property type="term" value="C:primosome complex"/>
    <property type="evidence" value="ECO:0007669"/>
    <property type="project" value="UniProtKB-UniRule"/>
</dbReference>
<protein>
    <recommendedName>
        <fullName evidence="12">Replication restart protein PriA</fullName>
    </recommendedName>
    <alternativeName>
        <fullName evidence="12">ATP-dependent DNA helicase PriA</fullName>
        <ecNumber evidence="12">5.6.2.4</ecNumber>
    </alternativeName>
    <alternativeName>
        <fullName evidence="12">DNA 3'-5' helicase PriA</fullName>
    </alternativeName>
</protein>
<comment type="catalytic activity">
    <reaction evidence="11 12">
        <text>ATP + H2O = ADP + phosphate + H(+)</text>
        <dbReference type="Rhea" id="RHEA:13065"/>
        <dbReference type="ChEBI" id="CHEBI:15377"/>
        <dbReference type="ChEBI" id="CHEBI:15378"/>
        <dbReference type="ChEBI" id="CHEBI:30616"/>
        <dbReference type="ChEBI" id="CHEBI:43474"/>
        <dbReference type="ChEBI" id="CHEBI:456216"/>
        <dbReference type="EC" id="5.6.2.4"/>
    </reaction>
</comment>
<comment type="similarity">
    <text evidence="12">Belongs to the helicase family. PriA subfamily.</text>
</comment>
<evidence type="ECO:0000313" key="14">
    <source>
        <dbReference type="EMBL" id="RDU72814.1"/>
    </source>
</evidence>
<evidence type="ECO:0000256" key="12">
    <source>
        <dbReference type="HAMAP-Rule" id="MF_00983"/>
    </source>
</evidence>
<dbReference type="GO" id="GO:0006310">
    <property type="term" value="P:DNA recombination"/>
    <property type="evidence" value="ECO:0007669"/>
    <property type="project" value="InterPro"/>
</dbReference>
<proteinExistence type="inferred from homology"/>
<gene>
    <name evidence="12" type="primary">priA</name>
    <name evidence="14" type="ORF">CQA57_06075</name>
</gene>
<dbReference type="PROSITE" id="PS51192">
    <property type="entry name" value="HELICASE_ATP_BIND_1"/>
    <property type="match status" value="1"/>
</dbReference>
<dbReference type="InterPro" id="IPR041236">
    <property type="entry name" value="PriA_C"/>
</dbReference>
<evidence type="ECO:0000256" key="5">
    <source>
        <dbReference type="ARBA" id="ARBA00022801"/>
    </source>
</evidence>
<reference evidence="14 15" key="1">
    <citation type="submission" date="2018-04" db="EMBL/GenBank/DDBJ databases">
        <title>Novel Campyloabacter and Helicobacter Species and Strains.</title>
        <authorList>
            <person name="Mannion A.J."/>
            <person name="Shen Z."/>
            <person name="Fox J.G."/>
        </authorList>
    </citation>
    <scope>NUCLEOTIDE SEQUENCE [LARGE SCALE GENOMIC DNA]</scope>
    <source>
        <strain evidence="14 15">MIT 04-9362</strain>
    </source>
</reference>
<dbReference type="HAMAP" id="MF_00983">
    <property type="entry name" value="PriA"/>
    <property type="match status" value="1"/>
</dbReference>
<dbReference type="InterPro" id="IPR001650">
    <property type="entry name" value="Helicase_C-like"/>
</dbReference>
<dbReference type="InterPro" id="IPR027417">
    <property type="entry name" value="P-loop_NTPase"/>
</dbReference>
<evidence type="ECO:0000256" key="8">
    <source>
        <dbReference type="ARBA" id="ARBA00022840"/>
    </source>
</evidence>
<feature type="binding site" evidence="12">
    <location>
        <position position="381"/>
    </location>
    <ligand>
        <name>Zn(2+)</name>
        <dbReference type="ChEBI" id="CHEBI:29105"/>
        <label>1</label>
    </ligand>
</feature>
<dbReference type="GO" id="GO:0005524">
    <property type="term" value="F:ATP binding"/>
    <property type="evidence" value="ECO:0007669"/>
    <property type="project" value="UniProtKB-UniRule"/>
</dbReference>
<keyword evidence="5 12" id="KW-0378">Hydrolase</keyword>
<dbReference type="Pfam" id="PF17764">
    <property type="entry name" value="PriA_3primeBD"/>
    <property type="match status" value="1"/>
</dbReference>
<feature type="binding site" evidence="12">
    <location>
        <position position="350"/>
    </location>
    <ligand>
        <name>Zn(2+)</name>
        <dbReference type="ChEBI" id="CHEBI:29105"/>
        <label>2</label>
    </ligand>
</feature>
<name>A0A3D8J7E6_9HELI</name>
<comment type="subunit">
    <text evidence="12">Component of the replication restart primosome.</text>
</comment>
<dbReference type="EMBL" id="NXLX01000015">
    <property type="protein sequence ID" value="RDU72814.1"/>
    <property type="molecule type" value="Genomic_DNA"/>
</dbReference>
<sequence length="619" mass="71171">MFYYLIALLKSNAPLLTYASQNPLEKYEIVALKLKNKNTFGVVIESTAKPSFQCKEVEKTNFYFTSIQIKLANFIAQYYCTSYGETFGIFTPQEKNTDNAISPKIAYHLKTLNQQQQKALLFCENKNLSLLFGDTGSGKTEIFFHLITKILNQNKQALFLMPEISLTPQTEKRLKDAFGDIVGIWHSKITNKKKQEILKRLQNGEIKIIAGARSALFLPLQNLGIIIVDEEHDDAYKSQNKPRYNAKDLCIFLAKQTDIKVVLGSATPSIQSYYLASKEKSIFRLKGTFFDSKKNIEFDISTEVLNQKLLNLIAETLKRDEQIIIFAPTRANFKTLLCNKCGNTIMCKYCSVAMSLHHKKNMMLCHYCNFSMPIPEKCPTCNATDFISKRIGTAQLAIDLQNNFPDIEIAIFDKDHANTEKKLKQLLSDFSKKKTQILIGTQMIAKGHDFHNVKLAIILEIDYLLKSPDFRCTEKTFSLIYQVAGRSGRKENGKVVIQSLNAVFLREYLLDYQDFLDYELQNRKEFYPPFTKLVILHFENKEENLAKSNMQNILSLIKNQTDIFEVVGYGKSGIEKIGNIYRYHILLRSYKITQTIKILQKLLHSQRNFEIDIDPIDFS</sequence>
<keyword evidence="3 12" id="KW-0479">Metal-binding</keyword>
<evidence type="ECO:0000256" key="2">
    <source>
        <dbReference type="ARBA" id="ARBA00022705"/>
    </source>
</evidence>
<dbReference type="Proteomes" id="UP000256695">
    <property type="component" value="Unassembled WGS sequence"/>
</dbReference>
<dbReference type="Pfam" id="PF18074">
    <property type="entry name" value="PriA_C"/>
    <property type="match status" value="1"/>
</dbReference>
<dbReference type="Pfam" id="PF00271">
    <property type="entry name" value="Helicase_C"/>
    <property type="match status" value="1"/>
</dbReference>
<dbReference type="AlphaFoldDB" id="A0A3D8J7E6"/>
<keyword evidence="15" id="KW-1185">Reference proteome</keyword>
<dbReference type="InterPro" id="IPR041222">
    <property type="entry name" value="PriA_3primeBD"/>
</dbReference>
<dbReference type="Pfam" id="PF18319">
    <property type="entry name" value="Zn_ribbon_PriA"/>
    <property type="match status" value="1"/>
</dbReference>
<dbReference type="GO" id="GO:0003677">
    <property type="term" value="F:DNA binding"/>
    <property type="evidence" value="ECO:0007669"/>
    <property type="project" value="UniProtKB-UniRule"/>
</dbReference>
<keyword evidence="4 12" id="KW-0547">Nucleotide-binding</keyword>
<dbReference type="SMART" id="SM00490">
    <property type="entry name" value="HELICc"/>
    <property type="match status" value="1"/>
</dbReference>
<dbReference type="InterPro" id="IPR042115">
    <property type="entry name" value="PriA_3primeBD_sf"/>
</dbReference>
<feature type="binding site" evidence="12">
    <location>
        <position position="347"/>
    </location>
    <ligand>
        <name>Zn(2+)</name>
        <dbReference type="ChEBI" id="CHEBI:29105"/>
        <label>2</label>
    </ligand>
</feature>
<evidence type="ECO:0000256" key="6">
    <source>
        <dbReference type="ARBA" id="ARBA00022806"/>
    </source>
</evidence>
<evidence type="ECO:0000256" key="9">
    <source>
        <dbReference type="ARBA" id="ARBA00023125"/>
    </source>
</evidence>
<comment type="caution">
    <text evidence="14">The sequence shown here is derived from an EMBL/GenBank/DDBJ whole genome shotgun (WGS) entry which is preliminary data.</text>
</comment>
<dbReference type="GO" id="GO:0006270">
    <property type="term" value="P:DNA replication initiation"/>
    <property type="evidence" value="ECO:0007669"/>
    <property type="project" value="TreeGrafter"/>
</dbReference>
<dbReference type="EC" id="5.6.2.4" evidence="12"/>
<keyword evidence="7 12" id="KW-0862">Zinc</keyword>
<evidence type="ECO:0000259" key="13">
    <source>
        <dbReference type="PROSITE" id="PS51192"/>
    </source>
</evidence>
<dbReference type="RefSeq" id="WP_115579344.1">
    <property type="nucleotide sequence ID" value="NZ_NXLX01000015.1"/>
</dbReference>
<dbReference type="InterPro" id="IPR005259">
    <property type="entry name" value="PriA"/>
</dbReference>
<evidence type="ECO:0000256" key="1">
    <source>
        <dbReference type="ARBA" id="ARBA00022515"/>
    </source>
</evidence>
<dbReference type="GO" id="GO:0043138">
    <property type="term" value="F:3'-5' DNA helicase activity"/>
    <property type="evidence" value="ECO:0007669"/>
    <property type="project" value="UniProtKB-EC"/>
</dbReference>
<evidence type="ECO:0000256" key="7">
    <source>
        <dbReference type="ARBA" id="ARBA00022833"/>
    </source>
</evidence>
<dbReference type="Gene3D" id="3.40.1440.60">
    <property type="entry name" value="PriA, 3(prime) DNA-binding domain"/>
    <property type="match status" value="1"/>
</dbReference>
<dbReference type="GO" id="GO:0006269">
    <property type="term" value="P:DNA replication, synthesis of primer"/>
    <property type="evidence" value="ECO:0007669"/>
    <property type="project" value="UniProtKB-KW"/>
</dbReference>
<dbReference type="PANTHER" id="PTHR30580:SF0">
    <property type="entry name" value="PRIMOSOMAL PROTEIN N"/>
    <property type="match status" value="1"/>
</dbReference>
<feature type="binding site" evidence="12">
    <location>
        <position position="341"/>
    </location>
    <ligand>
        <name>Zn(2+)</name>
        <dbReference type="ChEBI" id="CHEBI:29105"/>
        <label>1</label>
    </ligand>
</feature>
<dbReference type="OrthoDB" id="9759544at2"/>
<feature type="binding site" evidence="12">
    <location>
        <position position="378"/>
    </location>
    <ligand>
        <name>Zn(2+)</name>
        <dbReference type="ChEBI" id="CHEBI:29105"/>
        <label>1</label>
    </ligand>
</feature>
<keyword evidence="10 12" id="KW-0413">Isomerase</keyword>
<comment type="catalytic activity">
    <reaction evidence="12">
        <text>Couples ATP hydrolysis with the unwinding of duplex DNA by translocating in the 3'-5' direction.</text>
        <dbReference type="EC" id="5.6.2.4"/>
    </reaction>
</comment>
<dbReference type="InterPro" id="IPR011545">
    <property type="entry name" value="DEAD/DEAH_box_helicase_dom"/>
</dbReference>
<dbReference type="Pfam" id="PF00270">
    <property type="entry name" value="DEAD"/>
    <property type="match status" value="1"/>
</dbReference>
<dbReference type="NCBIfam" id="TIGR00595">
    <property type="entry name" value="priA"/>
    <property type="match status" value="1"/>
</dbReference>
<keyword evidence="6 12" id="KW-0347">Helicase</keyword>
<evidence type="ECO:0000256" key="3">
    <source>
        <dbReference type="ARBA" id="ARBA00022723"/>
    </source>
</evidence>
<dbReference type="GO" id="GO:0006302">
    <property type="term" value="P:double-strand break repair"/>
    <property type="evidence" value="ECO:0007669"/>
    <property type="project" value="InterPro"/>
</dbReference>
<dbReference type="CDD" id="cd17929">
    <property type="entry name" value="DEXHc_priA"/>
    <property type="match status" value="1"/>
</dbReference>
<dbReference type="InterPro" id="IPR014001">
    <property type="entry name" value="Helicase_ATP-bd"/>
</dbReference>
<feature type="binding site" evidence="12">
    <location>
        <position position="338"/>
    </location>
    <ligand>
        <name>Zn(2+)</name>
        <dbReference type="ChEBI" id="CHEBI:29105"/>
        <label>1</label>
    </ligand>
</feature>
<feature type="domain" description="Helicase ATP-binding" evidence="13">
    <location>
        <begin position="120"/>
        <end position="286"/>
    </location>
</feature>
<dbReference type="SMART" id="SM00487">
    <property type="entry name" value="DEXDc"/>
    <property type="match status" value="1"/>
</dbReference>
<dbReference type="GO" id="GO:0016887">
    <property type="term" value="F:ATP hydrolysis activity"/>
    <property type="evidence" value="ECO:0007669"/>
    <property type="project" value="RHEA"/>
</dbReference>
<evidence type="ECO:0000256" key="4">
    <source>
        <dbReference type="ARBA" id="ARBA00022741"/>
    </source>
</evidence>
<feature type="binding site" evidence="12">
    <location>
        <position position="368"/>
    </location>
    <ligand>
        <name>Zn(2+)</name>
        <dbReference type="ChEBI" id="CHEBI:29105"/>
        <label>2</label>
    </ligand>
</feature>
<dbReference type="SUPFAM" id="SSF52540">
    <property type="entry name" value="P-loop containing nucleoside triphosphate hydrolases"/>
    <property type="match status" value="1"/>
</dbReference>
<dbReference type="GO" id="GO:0008270">
    <property type="term" value="F:zinc ion binding"/>
    <property type="evidence" value="ECO:0007669"/>
    <property type="project" value="UniProtKB-UniRule"/>
</dbReference>
<dbReference type="Gene3D" id="3.40.50.300">
    <property type="entry name" value="P-loop containing nucleotide triphosphate hydrolases"/>
    <property type="match status" value="2"/>
</dbReference>
<accession>A0A3D8J7E6</accession>
<dbReference type="NCBIfam" id="NF004069">
    <property type="entry name" value="PRK05580.2-1"/>
    <property type="match status" value="1"/>
</dbReference>
<evidence type="ECO:0000256" key="11">
    <source>
        <dbReference type="ARBA" id="ARBA00048988"/>
    </source>
</evidence>
<keyword evidence="1 12" id="KW-0639">Primosome</keyword>
<keyword evidence="9 12" id="KW-0238">DNA-binding</keyword>
<comment type="function">
    <text evidence="12">Initiates the restart of stalled replication forks, which reloads the replicative helicase on sites other than the origin of replication. Recognizes and binds to abandoned replication forks and remodels them to uncover a helicase loading site. Promotes assembly of the primosome at these replication forks.</text>
</comment>